<sequence>MKIYFHILFFILLLLYSIYASRDENRQNRRDRRNRDRNTNPVSGFRVFTGQASRQDTLNYVLGSHSNANRRTNRHRNNQHEVVDDYSTTAEFGDTMDQNVLDNFNSLTINDDENNSVATHNPGDYIHNAEITQNVPRGQQGRRSRRRNNRNNSNELAQASNPTHPGMEGALIYDVQSPPNEGVVRQPDGSTDTYAYTQRPRNSFWDD</sequence>
<evidence type="ECO:0000313" key="3">
    <source>
        <dbReference type="Proteomes" id="UP000887563"/>
    </source>
</evidence>
<feature type="signal peptide" evidence="2">
    <location>
        <begin position="1"/>
        <end position="20"/>
    </location>
</feature>
<reference evidence="4" key="1">
    <citation type="submission" date="2022-11" db="UniProtKB">
        <authorList>
            <consortium name="WormBaseParasite"/>
        </authorList>
    </citation>
    <scope>IDENTIFICATION</scope>
</reference>
<keyword evidence="3" id="KW-1185">Reference proteome</keyword>
<protein>
    <submittedName>
        <fullName evidence="4">Uncharacterized protein</fullName>
    </submittedName>
</protein>
<feature type="chain" id="PRO_5037732075" evidence="2">
    <location>
        <begin position="21"/>
        <end position="207"/>
    </location>
</feature>
<keyword evidence="2" id="KW-0732">Signal</keyword>
<name>A0A914N3Z9_MELIC</name>
<evidence type="ECO:0000256" key="1">
    <source>
        <dbReference type="SAM" id="MobiDB-lite"/>
    </source>
</evidence>
<organism evidence="3 4">
    <name type="scientific">Meloidogyne incognita</name>
    <name type="common">Southern root-knot nematode worm</name>
    <name type="synonym">Oxyuris incognita</name>
    <dbReference type="NCBI Taxonomy" id="6306"/>
    <lineage>
        <taxon>Eukaryota</taxon>
        <taxon>Metazoa</taxon>
        <taxon>Ecdysozoa</taxon>
        <taxon>Nematoda</taxon>
        <taxon>Chromadorea</taxon>
        <taxon>Rhabditida</taxon>
        <taxon>Tylenchina</taxon>
        <taxon>Tylenchomorpha</taxon>
        <taxon>Tylenchoidea</taxon>
        <taxon>Meloidogynidae</taxon>
        <taxon>Meloidogyninae</taxon>
        <taxon>Meloidogyne</taxon>
        <taxon>Meloidogyne incognita group</taxon>
    </lineage>
</organism>
<feature type="region of interest" description="Disordered" evidence="1">
    <location>
        <begin position="131"/>
        <end position="207"/>
    </location>
</feature>
<feature type="compositionally biased region" description="Polar residues" evidence="1">
    <location>
        <begin position="188"/>
        <end position="201"/>
    </location>
</feature>
<accession>A0A914N3Z9</accession>
<feature type="region of interest" description="Disordered" evidence="1">
    <location>
        <begin position="24"/>
        <end position="44"/>
    </location>
</feature>
<feature type="compositionally biased region" description="Basic residues" evidence="1">
    <location>
        <begin position="140"/>
        <end position="149"/>
    </location>
</feature>
<feature type="compositionally biased region" description="Basic and acidic residues" evidence="1">
    <location>
        <begin position="24"/>
        <end position="38"/>
    </location>
</feature>
<dbReference type="AlphaFoldDB" id="A0A914N3Z9"/>
<evidence type="ECO:0000313" key="4">
    <source>
        <dbReference type="WBParaSite" id="Minc3s03812g34881"/>
    </source>
</evidence>
<dbReference type="Proteomes" id="UP000887563">
    <property type="component" value="Unplaced"/>
</dbReference>
<dbReference type="WBParaSite" id="Minc3s03812g34881">
    <property type="protein sequence ID" value="Minc3s03812g34881"/>
    <property type="gene ID" value="Minc3s03812g34881"/>
</dbReference>
<proteinExistence type="predicted"/>
<evidence type="ECO:0000256" key="2">
    <source>
        <dbReference type="SAM" id="SignalP"/>
    </source>
</evidence>